<evidence type="ECO:0000256" key="7">
    <source>
        <dbReference type="ARBA" id="ARBA00043987"/>
    </source>
</evidence>
<reference evidence="10 11" key="1">
    <citation type="submission" date="2019-06" db="EMBL/GenBank/DDBJ databases">
        <title>Sequencing the genomes of 1000 actinobacteria strains.</title>
        <authorList>
            <person name="Klenk H.-P."/>
        </authorList>
    </citation>
    <scope>NUCLEOTIDE SEQUENCE [LARGE SCALE GENOMIC DNA]</scope>
    <source>
        <strain evidence="10 11">DSM 43866</strain>
    </source>
</reference>
<keyword evidence="6 9" id="KW-0472">Membrane</keyword>
<evidence type="ECO:0000256" key="9">
    <source>
        <dbReference type="SAM" id="Phobius"/>
    </source>
</evidence>
<feature type="transmembrane region" description="Helical" evidence="9">
    <location>
        <begin position="33"/>
        <end position="56"/>
    </location>
</feature>
<dbReference type="AlphaFoldDB" id="A0A561VKM8"/>
<dbReference type="Proteomes" id="UP000320239">
    <property type="component" value="Unassembled WGS sequence"/>
</dbReference>
<dbReference type="Pfam" id="PF26314">
    <property type="entry name" value="MptA_B_family"/>
    <property type="match status" value="1"/>
</dbReference>
<dbReference type="EMBL" id="VIWY01000005">
    <property type="protein sequence ID" value="TWG12140.1"/>
    <property type="molecule type" value="Genomic_DNA"/>
</dbReference>
<evidence type="ECO:0000256" key="6">
    <source>
        <dbReference type="ARBA" id="ARBA00023136"/>
    </source>
</evidence>
<evidence type="ECO:0000256" key="4">
    <source>
        <dbReference type="ARBA" id="ARBA00022692"/>
    </source>
</evidence>
<comment type="subcellular location">
    <subcellularLocation>
        <location evidence="1">Membrane</location>
        <topology evidence="1">Multi-pass membrane protein</topology>
    </subcellularLocation>
</comment>
<keyword evidence="2 10" id="KW-0328">Glycosyltransferase</keyword>
<keyword evidence="11" id="KW-1185">Reference proteome</keyword>
<protein>
    <submittedName>
        <fullName evidence="10">Alpha-1,6-mannosyltransferase</fullName>
    </submittedName>
</protein>
<feature type="transmembrane region" description="Helical" evidence="9">
    <location>
        <begin position="177"/>
        <end position="196"/>
    </location>
</feature>
<feature type="transmembrane region" description="Helical" evidence="9">
    <location>
        <begin position="208"/>
        <end position="224"/>
    </location>
</feature>
<feature type="transmembrane region" description="Helical" evidence="9">
    <location>
        <begin position="513"/>
        <end position="531"/>
    </location>
</feature>
<dbReference type="InterPro" id="IPR049829">
    <property type="entry name" value="MptA/B-like"/>
</dbReference>
<keyword evidence="3 10" id="KW-0808">Transferase</keyword>
<feature type="transmembrane region" description="Helical" evidence="9">
    <location>
        <begin position="76"/>
        <end position="94"/>
    </location>
</feature>
<evidence type="ECO:0000256" key="8">
    <source>
        <dbReference type="SAM" id="MobiDB-lite"/>
    </source>
</evidence>
<feature type="transmembrane region" description="Helical" evidence="9">
    <location>
        <begin position="350"/>
        <end position="375"/>
    </location>
</feature>
<dbReference type="NCBIfam" id="NF038066">
    <property type="entry name" value="MptB"/>
    <property type="match status" value="1"/>
</dbReference>
<proteinExistence type="inferred from homology"/>
<keyword evidence="5 9" id="KW-1133">Transmembrane helix</keyword>
<gene>
    <name evidence="10" type="ORF">FHX34_1057</name>
</gene>
<feature type="transmembrane region" description="Helical" evidence="9">
    <location>
        <begin position="387"/>
        <end position="406"/>
    </location>
</feature>
<comment type="similarity">
    <text evidence="7">Belongs to the MptA/B family.</text>
</comment>
<feature type="transmembrane region" description="Helical" evidence="9">
    <location>
        <begin position="230"/>
        <end position="246"/>
    </location>
</feature>
<dbReference type="GO" id="GO:0016020">
    <property type="term" value="C:membrane"/>
    <property type="evidence" value="ECO:0007669"/>
    <property type="project" value="UniProtKB-SubCell"/>
</dbReference>
<feature type="transmembrane region" description="Helical" evidence="9">
    <location>
        <begin position="418"/>
        <end position="436"/>
    </location>
</feature>
<evidence type="ECO:0000313" key="10">
    <source>
        <dbReference type="EMBL" id="TWG12140.1"/>
    </source>
</evidence>
<feature type="transmembrane region" description="Helical" evidence="9">
    <location>
        <begin position="145"/>
        <end position="165"/>
    </location>
</feature>
<feature type="transmembrane region" description="Helical" evidence="9">
    <location>
        <begin position="258"/>
        <end position="280"/>
    </location>
</feature>
<sequence>MAACRSPGPGLALIPRGDHATVVSSRTLRWTGFGGSVLLAVAGLLGGHGPAVVSGWVVGTALQAYAWWTGRDRPLAPRWVVGTIVLWAAPFLLLPPFGSRDVHSYACQGELWLRGLSPYEHTAQTLPCTWVDAVAPIWRDTLTPYGPLFVLAAAGVVAVAGALPPDPHVTGELAVPLLFRVLALAGTIATAAGLPVLARRCGVPPGRALWVALAGPLVGAHLLGGPHNDALMLGFLVGGLALAVRFPGRPVAVLGAGVLLGCAVAIKATAVVVIPFAALICAAARSGRLVPGVAARSGRLVSGVAARSGSLVAGVAARSGRLVSGVAARSAGPVAGAAGVPGRWAGLRGVVVAAAGVGGAAAATFAGITAAGGLGYGWITGLRESEILIQFSSLPTALGMTLTYLGRPFDPAFDAVPAVRAVALVVLAVVLTMLWFRALRERADPGRAALHSAALALGATVALAPVVLPWYALWPLVLLAATTVATRAVMAVTVAAAFSVLPDGAGLTRTVKLPGAILVTALLAGLAVVALRRRGARPGDPEPAAPIATSPAVSRSARGPLG</sequence>
<feature type="transmembrane region" description="Helical" evidence="9">
    <location>
        <begin position="477"/>
        <end position="501"/>
    </location>
</feature>
<accession>A0A561VKM8</accession>
<evidence type="ECO:0000256" key="3">
    <source>
        <dbReference type="ARBA" id="ARBA00022679"/>
    </source>
</evidence>
<dbReference type="GO" id="GO:0016757">
    <property type="term" value="F:glycosyltransferase activity"/>
    <property type="evidence" value="ECO:0007669"/>
    <property type="project" value="UniProtKB-KW"/>
</dbReference>
<evidence type="ECO:0000256" key="2">
    <source>
        <dbReference type="ARBA" id="ARBA00022676"/>
    </source>
</evidence>
<feature type="region of interest" description="Disordered" evidence="8">
    <location>
        <begin position="537"/>
        <end position="562"/>
    </location>
</feature>
<feature type="transmembrane region" description="Helical" evidence="9">
    <location>
        <begin position="448"/>
        <end position="471"/>
    </location>
</feature>
<evidence type="ECO:0000256" key="5">
    <source>
        <dbReference type="ARBA" id="ARBA00022989"/>
    </source>
</evidence>
<keyword evidence="4 9" id="KW-0812">Transmembrane</keyword>
<evidence type="ECO:0000256" key="1">
    <source>
        <dbReference type="ARBA" id="ARBA00004141"/>
    </source>
</evidence>
<name>A0A561VKM8_ACTTI</name>
<evidence type="ECO:0000313" key="11">
    <source>
        <dbReference type="Proteomes" id="UP000320239"/>
    </source>
</evidence>
<comment type="caution">
    <text evidence="10">The sequence shown here is derived from an EMBL/GenBank/DDBJ whole genome shotgun (WGS) entry which is preliminary data.</text>
</comment>
<organism evidence="10 11">
    <name type="scientific">Actinoplanes teichomyceticus</name>
    <dbReference type="NCBI Taxonomy" id="1867"/>
    <lineage>
        <taxon>Bacteria</taxon>
        <taxon>Bacillati</taxon>
        <taxon>Actinomycetota</taxon>
        <taxon>Actinomycetes</taxon>
        <taxon>Micromonosporales</taxon>
        <taxon>Micromonosporaceae</taxon>
        <taxon>Actinoplanes</taxon>
    </lineage>
</organism>